<dbReference type="RefSeq" id="WP_141462536.1">
    <property type="nucleotide sequence ID" value="NZ_RBZW01000003.1"/>
</dbReference>
<accession>A0A4S3TSA7</accession>
<dbReference type="InterPro" id="IPR001763">
    <property type="entry name" value="Rhodanese-like_dom"/>
</dbReference>
<dbReference type="PROSITE" id="PS51257">
    <property type="entry name" value="PROKAR_LIPOPROTEIN"/>
    <property type="match status" value="1"/>
</dbReference>
<organism evidence="3 4">
    <name type="scientific">Salinadaptatus halalkaliphilus</name>
    <dbReference type="NCBI Taxonomy" id="2419781"/>
    <lineage>
        <taxon>Archaea</taxon>
        <taxon>Methanobacteriati</taxon>
        <taxon>Methanobacteriota</taxon>
        <taxon>Stenosarchaea group</taxon>
        <taxon>Halobacteria</taxon>
        <taxon>Halobacteriales</taxon>
        <taxon>Natrialbaceae</taxon>
        <taxon>Salinadaptatus</taxon>
    </lineage>
</organism>
<evidence type="ECO:0000313" key="4">
    <source>
        <dbReference type="Proteomes" id="UP000318864"/>
    </source>
</evidence>
<dbReference type="EMBL" id="RBZW01000003">
    <property type="protein sequence ID" value="THE66580.1"/>
    <property type="molecule type" value="Genomic_DNA"/>
</dbReference>
<evidence type="ECO:0000256" key="1">
    <source>
        <dbReference type="SAM" id="MobiDB-lite"/>
    </source>
</evidence>
<reference evidence="3 4" key="1">
    <citation type="submission" date="2018-10" db="EMBL/GenBank/DDBJ databases">
        <title>Natronolimnobius sp. XQ-INN 246 isolated from Inner Mongolia Autonomous Region of China.</title>
        <authorList>
            <person name="Xue Q."/>
        </authorList>
    </citation>
    <scope>NUCLEOTIDE SEQUENCE [LARGE SCALE GENOMIC DNA]</scope>
    <source>
        <strain evidence="3 4">XQ-INN 246</strain>
    </source>
</reference>
<evidence type="ECO:0000313" key="3">
    <source>
        <dbReference type="EMBL" id="THE66580.1"/>
    </source>
</evidence>
<feature type="region of interest" description="Disordered" evidence="1">
    <location>
        <begin position="21"/>
        <end position="50"/>
    </location>
</feature>
<name>A0A4S3TSA7_9EURY</name>
<dbReference type="CDD" id="cd00158">
    <property type="entry name" value="RHOD"/>
    <property type="match status" value="1"/>
</dbReference>
<dbReference type="OrthoDB" id="252224at2157"/>
<feature type="compositionally biased region" description="Acidic residues" evidence="1">
    <location>
        <begin position="36"/>
        <end position="47"/>
    </location>
</feature>
<comment type="caution">
    <text evidence="3">The sequence shown here is derived from an EMBL/GenBank/DDBJ whole genome shotgun (WGS) entry which is preliminary data.</text>
</comment>
<dbReference type="InterPro" id="IPR036873">
    <property type="entry name" value="Rhodanese-like_dom_sf"/>
</dbReference>
<dbReference type="SUPFAM" id="SSF52821">
    <property type="entry name" value="Rhodanese/Cell cycle control phosphatase"/>
    <property type="match status" value="1"/>
</dbReference>
<keyword evidence="4" id="KW-1185">Reference proteome</keyword>
<proteinExistence type="predicted"/>
<dbReference type="Gene3D" id="3.40.250.10">
    <property type="entry name" value="Rhodanese-like domain"/>
    <property type="match status" value="1"/>
</dbReference>
<dbReference type="AlphaFoldDB" id="A0A4S3TSA7"/>
<gene>
    <name evidence="3" type="ORF">D8Y22_00125</name>
</gene>
<dbReference type="SMART" id="SM00450">
    <property type="entry name" value="RHOD"/>
    <property type="match status" value="1"/>
</dbReference>
<feature type="domain" description="Rhodanese" evidence="2">
    <location>
        <begin position="66"/>
        <end position="158"/>
    </location>
</feature>
<feature type="compositionally biased region" description="Polar residues" evidence="1">
    <location>
        <begin position="24"/>
        <end position="34"/>
    </location>
</feature>
<sequence>MNRRTVLSAVGTASISAVAGCFGSDSSDGENPTSGEFEEPDEYETESFGERSVPFVPLETVYDWWNEDAVQLVDARTEPQYNEAHIDGAVFSPAPDGLEADDPVAAWSTETPIVTYCVCPIAQAGQRGATLLEEGYTNVYGLAGGFNPWRENGYATESNVDAELTSYEIRGQTDSVHAGETVLVREPETGQREASRIGDDGRYELSLHFVDTPTDAVVELKTPEETRKGSLEEFTDDVVRA</sequence>
<dbReference type="Proteomes" id="UP000318864">
    <property type="component" value="Unassembled WGS sequence"/>
</dbReference>
<dbReference type="PROSITE" id="PS50206">
    <property type="entry name" value="RHODANESE_3"/>
    <property type="match status" value="1"/>
</dbReference>
<evidence type="ECO:0000259" key="2">
    <source>
        <dbReference type="PROSITE" id="PS50206"/>
    </source>
</evidence>
<dbReference type="Pfam" id="PF00581">
    <property type="entry name" value="Rhodanese"/>
    <property type="match status" value="1"/>
</dbReference>
<protein>
    <submittedName>
        <fullName evidence="3">Rhodanese-like domain-containing protein</fullName>
    </submittedName>
</protein>